<feature type="transmembrane region" description="Helical" evidence="4">
    <location>
        <begin position="1215"/>
        <end position="1232"/>
    </location>
</feature>
<feature type="compositionally biased region" description="Low complexity" evidence="3">
    <location>
        <begin position="721"/>
        <end position="730"/>
    </location>
</feature>
<dbReference type="PANTHER" id="PTHR22870">
    <property type="entry name" value="REGULATOR OF CHROMOSOME CONDENSATION"/>
    <property type="match status" value="1"/>
</dbReference>
<feature type="repeat" description="RCC1" evidence="2">
    <location>
        <begin position="264"/>
        <end position="315"/>
    </location>
</feature>
<feature type="region of interest" description="Disordered" evidence="3">
    <location>
        <begin position="77"/>
        <end position="125"/>
    </location>
</feature>
<keyword evidence="4" id="KW-0472">Membrane</keyword>
<accession>A0A7S4SML9</accession>
<feature type="repeat" description="RCC1" evidence="2">
    <location>
        <begin position="370"/>
        <end position="440"/>
    </location>
</feature>
<feature type="region of interest" description="Disordered" evidence="3">
    <location>
        <begin position="606"/>
        <end position="750"/>
    </location>
</feature>
<feature type="repeat" description="RCC1" evidence="2">
    <location>
        <begin position="441"/>
        <end position="496"/>
    </location>
</feature>
<dbReference type="Gene3D" id="2.130.10.30">
    <property type="entry name" value="Regulator of chromosome condensation 1/beta-lactamase-inhibitor protein II"/>
    <property type="match status" value="3"/>
</dbReference>
<dbReference type="Gene3D" id="3.30.710.10">
    <property type="entry name" value="Potassium Channel Kv1.1, Chain A"/>
    <property type="match status" value="1"/>
</dbReference>
<dbReference type="InterPro" id="IPR011333">
    <property type="entry name" value="SKP1/BTB/POZ_sf"/>
</dbReference>
<evidence type="ECO:0000256" key="3">
    <source>
        <dbReference type="SAM" id="MobiDB-lite"/>
    </source>
</evidence>
<organism evidence="5">
    <name type="scientific">Alexandrium monilatum</name>
    <dbReference type="NCBI Taxonomy" id="311494"/>
    <lineage>
        <taxon>Eukaryota</taxon>
        <taxon>Sar</taxon>
        <taxon>Alveolata</taxon>
        <taxon>Dinophyceae</taxon>
        <taxon>Gonyaulacales</taxon>
        <taxon>Pyrocystaceae</taxon>
        <taxon>Alexandrium</taxon>
    </lineage>
</organism>
<evidence type="ECO:0000256" key="1">
    <source>
        <dbReference type="ARBA" id="ARBA00022737"/>
    </source>
</evidence>
<evidence type="ECO:0000313" key="5">
    <source>
        <dbReference type="EMBL" id="CAE4650446.1"/>
    </source>
</evidence>
<feature type="transmembrane region" description="Helical" evidence="4">
    <location>
        <begin position="1270"/>
        <end position="1289"/>
    </location>
</feature>
<dbReference type="PROSITE" id="PS00626">
    <property type="entry name" value="RCC1_2"/>
    <property type="match status" value="1"/>
</dbReference>
<keyword evidence="4" id="KW-0812">Transmembrane</keyword>
<feature type="compositionally biased region" description="Low complexity" evidence="3">
    <location>
        <begin position="77"/>
        <end position="102"/>
    </location>
</feature>
<name>A0A7S4SML9_9DINO</name>
<dbReference type="SUPFAM" id="SSF50985">
    <property type="entry name" value="RCC1/BLIP-II"/>
    <property type="match status" value="1"/>
</dbReference>
<dbReference type="PROSITE" id="PS50012">
    <property type="entry name" value="RCC1_3"/>
    <property type="match status" value="5"/>
</dbReference>
<dbReference type="EMBL" id="HBNR01074178">
    <property type="protein sequence ID" value="CAE4650446.1"/>
    <property type="molecule type" value="Transcribed_RNA"/>
</dbReference>
<feature type="region of interest" description="Disordered" evidence="3">
    <location>
        <begin position="1098"/>
        <end position="1131"/>
    </location>
</feature>
<feature type="region of interest" description="Disordered" evidence="3">
    <location>
        <begin position="802"/>
        <end position="822"/>
    </location>
</feature>
<keyword evidence="1" id="KW-0677">Repeat</keyword>
<feature type="compositionally biased region" description="Basic and acidic residues" evidence="3">
    <location>
        <begin position="1098"/>
        <end position="1110"/>
    </location>
</feature>
<keyword evidence="4" id="KW-1133">Transmembrane helix</keyword>
<feature type="repeat" description="RCC1" evidence="2">
    <location>
        <begin position="316"/>
        <end position="369"/>
    </location>
</feature>
<protein>
    <submittedName>
        <fullName evidence="5">Uncharacterized protein</fullName>
    </submittedName>
</protein>
<dbReference type="InterPro" id="IPR051210">
    <property type="entry name" value="Ub_ligase/GEF_domain"/>
</dbReference>
<evidence type="ECO:0000256" key="4">
    <source>
        <dbReference type="SAM" id="Phobius"/>
    </source>
</evidence>
<sequence>MEAYAWGTGTYGRLGLGHSRDARVPQRVGGVLNGCDVTCTACSWYHSVVATSTGDVATFGSRVTKCLGTAASGSEEASDVSAASGGEASSGDESHSPATGSRAGRGGANRGRAPPGLSHATGVGDQPRCTATFVPNVVRSFPSRVTVVQVAVGSDMLGAHTLAVTRTGKLYGWGYGPACGLGTTRNISAPTLVTKFLGTGSGEPGSGRMQVSELEPLGWGRHSHHRYRQRSTSTGRRLGLQLLRPRIVKAVCGGGFSAVMSSEGEVFTFGLSASGRLGFRTKFRAQLRPRRIETLSEGTTDLAAGAGFVLLCSAAGRLLSWGDNSKGQLGLGHLQESHEPTALGRACPAAFVMQAVAAGDSHSLALDSSGRTYSWGGEGGPMTGQGQPLTNSLQVDAAFQFRLRSLYQWWVRPAPVRALLGIRIVHVAAGCLHSVAFSQDGALFAWGAALQAGVAEVSGPEAAWIPRLLAPSPKMPLVRVGTVAAGGWHSLVTATPSCPMEKLLPAYGEDPGVEAFCDGYIVSDLDSRPGEEARVYLSCAAVRARLALPDGTDSPVWRTFSAQVLRLQEDLGRFDSLLEEQEEDEEEDCTDSDADGLMGIVAMHRQHPRARSRADLGARSLAQPPPAPLQGPGQTSDADEAAGKALQPVPAAIKPVQDIKEIKKMPLPKPPPKPRPIFSSDSSGSDAEPLPRPSRGKAGTTARPLPRQLPPGQPQPVAIFSSDSSSSDESPLPRAKRLTLPTHRQAPQLASTARDSFVELSKFSEAVLAAFVRFLNTDSLGALEVIDEAHPLWQREQHLRLRPPGLHPADDSGGEASSERPTSLRASKGLLLAREVADLRKLGDALGLERLACLCDQLLLRLDAPGAPALFVPASALRTAMWTLFQQTLEPPLRDGPDTRILCGPPVKRRARWGPRTMPGHGKLWGHAFVLCASCGGILLDSGQEASGSDARQSQPSGLEWTGGCCLKRRNLGAAVYFELDLLDVPADVAFAWLRYLYTQDDLSLLWPCRGRDREESVAAEGFWTELLRLAQRLGDRKLLLYAQDALVGALSLENWTHMAIFAEQVQCPVLSEAALMVGVRSLSPTLLASFRVPTGLERDDADRGGDKGEALSGPAEQSATVASGPGRPGGACGSVDLELERRLLEPRAGAPGAEQAAVLTLKKGSPAQYAELKHRLADNITSAQRTAEQLQRCVQFFDSHERRGFRRDDKHGRALWMELAVLAGILMFLLTPSAARQMTADALAALLDPLRISLSIFEVSWLAPLSSGVFRVVAVNIFMFLVLCGVIWHNLNK</sequence>
<dbReference type="InterPro" id="IPR000408">
    <property type="entry name" value="Reg_chr_condens"/>
</dbReference>
<feature type="transmembrane region" description="Helical" evidence="4">
    <location>
        <begin position="1244"/>
        <end position="1264"/>
    </location>
</feature>
<dbReference type="PANTHER" id="PTHR22870:SF466">
    <property type="entry name" value="ANKYRIN REPEAT-CONTAINING PROTEIN"/>
    <property type="match status" value="1"/>
</dbReference>
<reference evidence="5" key="1">
    <citation type="submission" date="2021-01" db="EMBL/GenBank/DDBJ databases">
        <authorList>
            <person name="Corre E."/>
            <person name="Pelletier E."/>
            <person name="Niang G."/>
            <person name="Scheremetjew M."/>
            <person name="Finn R."/>
            <person name="Kale V."/>
            <person name="Holt S."/>
            <person name="Cochrane G."/>
            <person name="Meng A."/>
            <person name="Brown T."/>
            <person name="Cohen L."/>
        </authorList>
    </citation>
    <scope>NUCLEOTIDE SEQUENCE</scope>
    <source>
        <strain evidence="5">CCMP3105</strain>
    </source>
</reference>
<gene>
    <name evidence="5" type="ORF">AMON00008_LOCUS52673</name>
</gene>
<feature type="repeat" description="RCC1" evidence="2">
    <location>
        <begin position="1"/>
        <end position="53"/>
    </location>
</feature>
<proteinExistence type="predicted"/>
<evidence type="ECO:0000256" key="2">
    <source>
        <dbReference type="PROSITE-ProRule" id="PRU00235"/>
    </source>
</evidence>
<dbReference type="InterPro" id="IPR009091">
    <property type="entry name" value="RCC1/BLIP-II"/>
</dbReference>
<dbReference type="Pfam" id="PF00415">
    <property type="entry name" value="RCC1"/>
    <property type="match status" value="3"/>
</dbReference>
<dbReference type="PRINTS" id="PR00633">
    <property type="entry name" value="RCCNDNSATION"/>
</dbReference>